<evidence type="ECO:0000256" key="1">
    <source>
        <dbReference type="ARBA" id="ARBA00000900"/>
    </source>
</evidence>
<dbReference type="GO" id="GO:0005615">
    <property type="term" value="C:extracellular space"/>
    <property type="evidence" value="ECO:0007669"/>
    <property type="project" value="TreeGrafter"/>
</dbReference>
<evidence type="ECO:0000256" key="8">
    <source>
        <dbReference type="ARBA" id="ARBA00015150"/>
    </source>
</evidence>
<feature type="compositionally biased region" description="Acidic residues" evidence="29">
    <location>
        <begin position="207"/>
        <end position="223"/>
    </location>
</feature>
<keyword evidence="11" id="KW-0597">Phosphoprotein</keyword>
<dbReference type="GO" id="GO:0005737">
    <property type="term" value="C:cytoplasm"/>
    <property type="evidence" value="ECO:0007669"/>
    <property type="project" value="UniProtKB-SubCell"/>
</dbReference>
<dbReference type="InterPro" id="IPR013087">
    <property type="entry name" value="Znf_C2H2_type"/>
</dbReference>
<dbReference type="GO" id="GO:0030424">
    <property type="term" value="C:axon"/>
    <property type="evidence" value="ECO:0007669"/>
    <property type="project" value="TreeGrafter"/>
</dbReference>
<feature type="compositionally biased region" description="Basic and acidic residues" evidence="29">
    <location>
        <begin position="119"/>
        <end position="128"/>
    </location>
</feature>
<reference evidence="31" key="2">
    <citation type="submission" date="2025-08" db="UniProtKB">
        <authorList>
            <consortium name="Ensembl"/>
        </authorList>
    </citation>
    <scope>IDENTIFICATION</scope>
</reference>
<evidence type="ECO:0000256" key="16">
    <source>
        <dbReference type="ARBA" id="ARBA00022782"/>
    </source>
</evidence>
<dbReference type="Proteomes" id="UP000028761">
    <property type="component" value="Chromosome 12"/>
</dbReference>
<feature type="domain" description="C2H2-type" evidence="30">
    <location>
        <begin position="430"/>
        <end position="453"/>
    </location>
</feature>
<reference evidence="31 32" key="1">
    <citation type="submission" date="2012-03" db="EMBL/GenBank/DDBJ databases">
        <title>Whole Genome Assembly of Papio anubis.</title>
        <authorList>
            <person name="Liu Y.L."/>
            <person name="Abraham K.A."/>
            <person name="Akbar H.A."/>
            <person name="Ali S.A."/>
            <person name="Anosike U.A."/>
            <person name="Aqrawi P.A."/>
            <person name="Arias F.A."/>
            <person name="Attaway T.A."/>
            <person name="Awwad R.A."/>
            <person name="Babu C.B."/>
            <person name="Bandaranaike D.B."/>
            <person name="Battles P.B."/>
            <person name="Bell A.B."/>
            <person name="Beltran B.B."/>
            <person name="Berhane-Mersha D.B."/>
            <person name="Bess C.B."/>
            <person name="Bickham C.B."/>
            <person name="Bolden T.B."/>
            <person name="Carter K.C."/>
            <person name="Chau D.C."/>
            <person name="Chavez A.C."/>
            <person name="Clerc-Blankenburg K.C."/>
            <person name="Coyle M.C."/>
            <person name="Dao M.D."/>
            <person name="Davila M.L.D."/>
            <person name="Davy-Carroll L.D."/>
            <person name="Denson S.D."/>
            <person name="Dinh H.D."/>
            <person name="Fernandez S.F."/>
            <person name="Fernando P.F."/>
            <person name="Forbes L.F."/>
            <person name="Francis C.F."/>
            <person name="Francisco L.F."/>
            <person name="Fu Q.F."/>
            <person name="Garcia-Iii R.G."/>
            <person name="Garrett T.G."/>
            <person name="Gross S.G."/>
            <person name="Gubbala S.G."/>
            <person name="Hirani K.H."/>
            <person name="Hogues M.H."/>
            <person name="Hollins B.H."/>
            <person name="Jackson L.J."/>
            <person name="Javaid M.J."/>
            <person name="Jhangiani S.J."/>
            <person name="Johnson A.J."/>
            <person name="Johnson B.J."/>
            <person name="Jones J.J."/>
            <person name="Joshi V.J."/>
            <person name="Kalu J.K."/>
            <person name="Khan N.K."/>
            <person name="Korchina V.K."/>
            <person name="Kovar C.K."/>
            <person name="Lago L.L."/>
            <person name="Lara F.L."/>
            <person name="Le T.-K.L."/>
            <person name="Lee S.L."/>
            <person name="Legall-Iii F.L."/>
            <person name="Lemon S.L."/>
            <person name="Liu J.L."/>
            <person name="Liu Y.-S.L."/>
            <person name="Liyanage D.L."/>
            <person name="Lopez J.L."/>
            <person name="Lorensuhewa L.L."/>
            <person name="Mata R.M."/>
            <person name="Mathew T.M."/>
            <person name="Mercado C.M."/>
            <person name="Mercado I.M."/>
            <person name="Morales K.M."/>
            <person name="Morgan M.M."/>
            <person name="Munidasa M.M."/>
            <person name="Ngo D.N."/>
            <person name="Nguyen L.N."/>
            <person name="Nguyen T.N."/>
            <person name="Nguyen N.N."/>
            <person name="Obregon M.O."/>
            <person name="Okwuonu G.O."/>
            <person name="Ongeri F.O."/>
            <person name="Onwere C.O."/>
            <person name="Osifeso I.O."/>
            <person name="Parra A.P."/>
            <person name="Patil S.P."/>
            <person name="Perez A.P."/>
            <person name="Perez Y.P."/>
            <person name="Pham C.P."/>
            <person name="Pu L.-L.P."/>
            <person name="Puazo M.P."/>
            <person name="Quiroz J.Q."/>
            <person name="Rouhana J.R."/>
            <person name="Ruiz M.R."/>
            <person name="Ruiz S.-J.R."/>
            <person name="Saada N.S."/>
            <person name="Santibanez J.S."/>
            <person name="Scheel M.S."/>
            <person name="Schneider B.S."/>
            <person name="Simmons D.S."/>
            <person name="Sisson I.S."/>
            <person name="Tang L.-Y.T."/>
            <person name="Thornton R.T."/>
            <person name="Tisius J.T."/>
            <person name="Toledanes G.T."/>
            <person name="Trejos Z.T."/>
            <person name="Usmani K.U."/>
            <person name="Varghese R.V."/>
            <person name="Vattathil S.V."/>
            <person name="Vee V.V."/>
            <person name="Walker D.W."/>
            <person name="Weissenberger G.W."/>
            <person name="White C.W."/>
            <person name="Williams A.W."/>
            <person name="Woodworth J.W."/>
            <person name="Wright R.W."/>
            <person name="Zhu Y.Z."/>
            <person name="Han Y.H."/>
            <person name="Newsham I.N."/>
            <person name="Nazareth L.N."/>
            <person name="Worley K.W."/>
            <person name="Muzny D.M."/>
            <person name="Rogers J.R."/>
            <person name="Gibbs R.G."/>
        </authorList>
    </citation>
    <scope>NUCLEOTIDE SEQUENCE [LARGE SCALE GENOMIC DNA]</scope>
</reference>
<evidence type="ECO:0000256" key="28">
    <source>
        <dbReference type="PROSITE-ProRule" id="PRU00042"/>
    </source>
</evidence>
<evidence type="ECO:0000256" key="24">
    <source>
        <dbReference type="ARBA" id="ARBA00065249"/>
    </source>
</evidence>
<keyword evidence="16" id="KW-0221">Differentiation</keyword>
<evidence type="ECO:0000256" key="27">
    <source>
        <dbReference type="ARBA" id="ARBA00079395"/>
    </source>
</evidence>
<protein>
    <recommendedName>
        <fullName evidence="8">Ciliary neurotrophic factor</fullName>
        <ecNumber evidence="7">2.3.2.27</ecNumber>
    </recommendedName>
    <alternativeName>
        <fullName evidence="25">E3 ubiquitin-protein ligase ZFP91</fullName>
    </alternativeName>
    <alternativeName>
        <fullName evidence="26">RING-type E3 ubiquitin transferase ZFP91</fullName>
    </alternativeName>
    <alternativeName>
        <fullName evidence="27">Zinc finger protein 91 homolog</fullName>
    </alternativeName>
</protein>
<evidence type="ECO:0000256" key="2">
    <source>
        <dbReference type="ARBA" id="ARBA00004123"/>
    </source>
</evidence>
<reference evidence="31" key="3">
    <citation type="submission" date="2025-09" db="UniProtKB">
        <authorList>
            <consortium name="Ensembl"/>
        </authorList>
    </citation>
    <scope>IDENTIFICATION</scope>
</reference>
<dbReference type="FunFam" id="3.30.160.60:FF:000356">
    <property type="entry name" value="E3 ubiquitin-protein ligase ZFP91"/>
    <property type="match status" value="1"/>
</dbReference>
<dbReference type="OMA" id="YCSGAER"/>
<organism evidence="31 32">
    <name type="scientific">Papio anubis</name>
    <name type="common">Olive baboon</name>
    <dbReference type="NCBI Taxonomy" id="9555"/>
    <lineage>
        <taxon>Eukaryota</taxon>
        <taxon>Metazoa</taxon>
        <taxon>Chordata</taxon>
        <taxon>Craniata</taxon>
        <taxon>Vertebrata</taxon>
        <taxon>Euteleostomi</taxon>
        <taxon>Mammalia</taxon>
        <taxon>Eutheria</taxon>
        <taxon>Euarchontoglires</taxon>
        <taxon>Primates</taxon>
        <taxon>Haplorrhini</taxon>
        <taxon>Catarrhini</taxon>
        <taxon>Cercopithecidae</taxon>
        <taxon>Cercopithecinae</taxon>
        <taxon>Papio</taxon>
    </lineage>
</organism>
<dbReference type="GO" id="GO:0005654">
    <property type="term" value="C:nucleoplasm"/>
    <property type="evidence" value="ECO:0007669"/>
    <property type="project" value="Ensembl"/>
</dbReference>
<feature type="compositionally biased region" description="Low complexity" evidence="29">
    <location>
        <begin position="33"/>
        <end position="42"/>
    </location>
</feature>
<comment type="similarity">
    <text evidence="6">Belongs to the CNTF family.</text>
</comment>
<evidence type="ECO:0000256" key="19">
    <source>
        <dbReference type="ARBA" id="ARBA00022902"/>
    </source>
</evidence>
<feature type="compositionally biased region" description="Acidic residues" evidence="29">
    <location>
        <begin position="270"/>
        <end position="282"/>
    </location>
</feature>
<name>A0A096N0J3_PAPAN</name>
<evidence type="ECO:0000313" key="32">
    <source>
        <dbReference type="Proteomes" id="UP000028761"/>
    </source>
</evidence>
<dbReference type="PROSITE" id="PS50157">
    <property type="entry name" value="ZINC_FINGER_C2H2_2"/>
    <property type="match status" value="4"/>
</dbReference>
<dbReference type="SMART" id="SM00355">
    <property type="entry name" value="ZnF_C2H2"/>
    <property type="match status" value="5"/>
</dbReference>
<dbReference type="GO" id="GO:0005125">
    <property type="term" value="F:cytokine activity"/>
    <property type="evidence" value="ECO:0007669"/>
    <property type="project" value="TreeGrafter"/>
</dbReference>
<dbReference type="GO" id="GO:0080090">
    <property type="term" value="P:regulation of primary metabolic process"/>
    <property type="evidence" value="ECO:0007669"/>
    <property type="project" value="UniProtKB-ARBA"/>
</dbReference>
<comment type="similarity">
    <text evidence="5">Belongs to the krueppel C2H2-type zinc-finger protein family.</text>
</comment>
<dbReference type="Pfam" id="PF00096">
    <property type="entry name" value="zf-C2H2"/>
    <property type="match status" value="3"/>
</dbReference>
<feature type="compositionally biased region" description="Low complexity" evidence="29">
    <location>
        <begin position="59"/>
        <end position="68"/>
    </location>
</feature>
<evidence type="ECO:0000256" key="14">
    <source>
        <dbReference type="ARBA" id="ARBA00022737"/>
    </source>
</evidence>
<sequence length="687" mass="77507">MPGETEEPRPPEQQDQEGGEATKAAPEEPQQRPPEAAAAAPAGTTSSRVLRGGRDRGRAAAAAAAAAVSRRRKAEYPRRRRSSPSARPPDVPGQQPQAAKSPSPVQGKKSPRLLCIEKVTTDKDPKEEKEEEDDSALPQEVSIAASRPSRGWRSSRTSVSRHRDTENTRSSRSKTGSLQLICKSEPNTDQLDYDVGEEHQSPGGISSEEEEEEEEEMLISEEEIPFKDDPRDETYKPHLERETPKPRRKSGKVKEEKEKKEIKVEVEVEVKEEENEIREDEEPPRKRGRRRKDDKSPRLPKRRKKPPIQYVRCEMEGCGTVLAHPRYLQHHIKYQHLLKKKYVCPHPSCGRLFRLQKQLLRHAKHHTDQRDYICEYCARAFKSSHNLAVHRMIHTGEKPLQCEICGFTCRQKASLNWHMKKHDADSFYQFSCNICGKKFEKKDSVVAHKAKSHPEVLIAEALAANAGALITSTDILGTNPESLTQPSDGQGLPLLPEPLGNSTSGECLLLEAEGMSKSYCSGTERVKHQGLNENINLDSVDGVPVASTDQWSELTEAERLQENLQAYRTFHVLLARLLEDQQVHFTPTKGDFHQAIHTLLLQVAAFAYQIEELMILLEYKIPRNEADGMPFSFGDGGLFEKKLWGLKVLQELSQWTVRSIHDLRVISSHQTGIPARGSHYIANNKNV</sequence>
<dbReference type="InterPro" id="IPR036236">
    <property type="entry name" value="Znf_C2H2_sf"/>
</dbReference>
<feature type="compositionally biased region" description="Basic and acidic residues" evidence="29">
    <location>
        <begin position="224"/>
        <end position="245"/>
    </location>
</feature>
<dbReference type="Ensembl" id="ENSPANT00000025198.3">
    <property type="protein sequence ID" value="ENSPANP00000005780.2"/>
    <property type="gene ID" value="ENSPANG00000010800.4"/>
</dbReference>
<feature type="domain" description="C2H2-type" evidence="30">
    <location>
        <begin position="342"/>
        <end position="371"/>
    </location>
</feature>
<dbReference type="GO" id="GO:0060255">
    <property type="term" value="P:regulation of macromolecule metabolic process"/>
    <property type="evidence" value="ECO:0007669"/>
    <property type="project" value="UniProtKB-ARBA"/>
</dbReference>
<keyword evidence="19" id="KW-0524">Neurogenesis</keyword>
<dbReference type="GO" id="GO:0005730">
    <property type="term" value="C:nucleolus"/>
    <property type="evidence" value="ECO:0007669"/>
    <property type="project" value="Ensembl"/>
</dbReference>
<dbReference type="AlphaFoldDB" id="A0A096N0J3"/>
<comment type="subunit">
    <text evidence="24">Interacts with MAP3K14/NIK.</text>
</comment>
<dbReference type="GO" id="GO:0043524">
    <property type="term" value="P:negative regulation of neuron apoptotic process"/>
    <property type="evidence" value="ECO:0007669"/>
    <property type="project" value="InterPro"/>
</dbReference>
<dbReference type="PANTHER" id="PTHR15196">
    <property type="entry name" value="CILIARY NEUROTROPHIC FACTOR"/>
    <property type="match status" value="1"/>
</dbReference>
<comment type="subcellular location">
    <subcellularLocation>
        <location evidence="3">Cytoplasm</location>
    </subcellularLocation>
    <subcellularLocation>
        <location evidence="2">Nucleus</location>
    </subcellularLocation>
</comment>
<dbReference type="GO" id="GO:0008083">
    <property type="term" value="F:growth factor activity"/>
    <property type="evidence" value="ECO:0007669"/>
    <property type="project" value="UniProtKB-KW"/>
</dbReference>
<keyword evidence="12" id="KW-0808">Transferase</keyword>
<comment type="pathway">
    <text evidence="4">Protein modification; protein ubiquitination.</text>
</comment>
<keyword evidence="14" id="KW-0677">Repeat</keyword>
<dbReference type="InterPro" id="IPR009079">
    <property type="entry name" value="4_helix_cytokine-like_core"/>
</dbReference>
<dbReference type="FunFam" id="3.30.160.60:FF:000183">
    <property type="entry name" value="E3 ubiquitin-protein ligase ZFP91"/>
    <property type="match status" value="1"/>
</dbReference>
<feature type="compositionally biased region" description="Basic and acidic residues" evidence="29">
    <location>
        <begin position="1"/>
        <end position="12"/>
    </location>
</feature>
<evidence type="ECO:0000256" key="10">
    <source>
        <dbReference type="ARBA" id="ARBA00022490"/>
    </source>
</evidence>
<evidence type="ECO:0000256" key="6">
    <source>
        <dbReference type="ARBA" id="ARBA00007988"/>
    </source>
</evidence>
<evidence type="ECO:0000256" key="21">
    <source>
        <dbReference type="ARBA" id="ARBA00023242"/>
    </source>
</evidence>
<dbReference type="SUPFAM" id="SSF47266">
    <property type="entry name" value="4-helical cytokines"/>
    <property type="match status" value="1"/>
</dbReference>
<evidence type="ECO:0000256" key="15">
    <source>
        <dbReference type="ARBA" id="ARBA00022771"/>
    </source>
</evidence>
<dbReference type="PROSITE" id="PS00028">
    <property type="entry name" value="ZINC_FINGER_C2H2_1"/>
    <property type="match status" value="3"/>
</dbReference>
<keyword evidence="32" id="KW-1185">Reference proteome</keyword>
<dbReference type="STRING" id="9555.ENSPANP00000005780"/>
<comment type="function">
    <text evidence="23">Atypical E3 ubiquitin-protein ligase that mediates 'Lys-63'-linked ubiquitination of MAP3K14/NIK, leading to stabilize and activate MAP3K14/NIK. It thereby acts as an activator of the non-canonical NF-kappa-B2/NFKB2 pathway. May also play an important role in cell proliferation and/or anti-apoptosis.</text>
</comment>
<dbReference type="GO" id="GO:0061630">
    <property type="term" value="F:ubiquitin protein ligase activity"/>
    <property type="evidence" value="ECO:0007669"/>
    <property type="project" value="UniProtKB-EC"/>
</dbReference>
<dbReference type="eggNOG" id="KOG1721">
    <property type="taxonomic scope" value="Eukaryota"/>
</dbReference>
<keyword evidence="13" id="KW-0479">Metal-binding</keyword>
<evidence type="ECO:0000256" key="22">
    <source>
        <dbReference type="ARBA" id="ARBA00025427"/>
    </source>
</evidence>
<dbReference type="Gene3D" id="1.20.1250.10">
    <property type="match status" value="1"/>
</dbReference>
<evidence type="ECO:0000256" key="18">
    <source>
        <dbReference type="ARBA" id="ARBA00022833"/>
    </source>
</evidence>
<evidence type="ECO:0000259" key="30">
    <source>
        <dbReference type="PROSITE" id="PS50157"/>
    </source>
</evidence>
<evidence type="ECO:0000256" key="11">
    <source>
        <dbReference type="ARBA" id="ARBA00022553"/>
    </source>
</evidence>
<evidence type="ECO:0000256" key="7">
    <source>
        <dbReference type="ARBA" id="ARBA00012483"/>
    </source>
</evidence>
<dbReference type="Bgee" id="ENSPANG00000010800">
    <property type="expression patterns" value="Expressed in skeletal muscle tissue and 69 other cell types or tissues"/>
</dbReference>
<evidence type="ECO:0000256" key="9">
    <source>
        <dbReference type="ARBA" id="ARBA00022473"/>
    </source>
</evidence>
<evidence type="ECO:0000256" key="17">
    <source>
        <dbReference type="ARBA" id="ARBA00022786"/>
    </source>
</evidence>
<feature type="domain" description="C2H2-type" evidence="30">
    <location>
        <begin position="372"/>
        <end position="399"/>
    </location>
</feature>
<dbReference type="GO" id="GO:0008270">
    <property type="term" value="F:zinc ion binding"/>
    <property type="evidence" value="ECO:0007669"/>
    <property type="project" value="UniProtKB-KW"/>
</dbReference>
<dbReference type="GO" id="GO:0070534">
    <property type="term" value="P:protein K63-linked ubiquitination"/>
    <property type="evidence" value="ECO:0007669"/>
    <property type="project" value="Ensembl"/>
</dbReference>
<dbReference type="GeneTree" id="ENSGT00940000156393"/>
<comment type="function">
    <text evidence="22">CNTF is a survival factor for various neuronal cell types. Seems to prevent the degeneration of motor axons after axotomy.</text>
</comment>
<dbReference type="PANTHER" id="PTHR15196:SF0">
    <property type="entry name" value="CILIARY NEUROTROPHIC FACTOR"/>
    <property type="match status" value="1"/>
</dbReference>
<gene>
    <name evidence="31" type="primary">ZFP91</name>
</gene>
<keyword evidence="17" id="KW-0833">Ubl conjugation pathway</keyword>
<evidence type="ECO:0000256" key="23">
    <source>
        <dbReference type="ARBA" id="ARBA00054990"/>
    </source>
</evidence>
<feature type="region of interest" description="Disordered" evidence="29">
    <location>
        <begin position="1"/>
        <end position="306"/>
    </location>
</feature>
<keyword evidence="9" id="KW-0217">Developmental protein</keyword>
<evidence type="ECO:0000313" key="31">
    <source>
        <dbReference type="Ensembl" id="ENSPANP00000005780.2"/>
    </source>
</evidence>
<dbReference type="GO" id="GO:0070120">
    <property type="term" value="P:ciliary neurotrophic factor-mediated signaling pathway"/>
    <property type="evidence" value="ECO:0007669"/>
    <property type="project" value="InterPro"/>
</dbReference>
<keyword evidence="21" id="KW-0539">Nucleus</keyword>
<comment type="catalytic activity">
    <reaction evidence="1">
        <text>S-ubiquitinyl-[E2 ubiquitin-conjugating enzyme]-L-cysteine + [acceptor protein]-L-lysine = [E2 ubiquitin-conjugating enzyme]-L-cysteine + N(6)-ubiquitinyl-[acceptor protein]-L-lysine.</text>
        <dbReference type="EC" id="2.3.2.27"/>
    </reaction>
</comment>
<keyword evidence="18" id="KW-0862">Zinc</keyword>
<evidence type="ECO:0000256" key="12">
    <source>
        <dbReference type="ARBA" id="ARBA00022679"/>
    </source>
</evidence>
<feature type="compositionally biased region" description="Basic and acidic residues" evidence="29">
    <location>
        <begin position="252"/>
        <end position="269"/>
    </location>
</feature>
<feature type="domain" description="C2H2-type" evidence="30">
    <location>
        <begin position="400"/>
        <end position="427"/>
    </location>
</feature>
<dbReference type="EC" id="2.3.2.27" evidence="7"/>
<dbReference type="FunFam" id="1.20.1250.10:FF:000022">
    <property type="entry name" value="ciliary neurotrophic factor"/>
    <property type="match status" value="1"/>
</dbReference>
<evidence type="ECO:0000256" key="4">
    <source>
        <dbReference type="ARBA" id="ARBA00004906"/>
    </source>
</evidence>
<dbReference type="InterPro" id="IPR000151">
    <property type="entry name" value="Ciliary_neurotrophic_fac_CNTF"/>
</dbReference>
<keyword evidence="20" id="KW-0339">Growth factor</keyword>
<dbReference type="SUPFAM" id="SSF57667">
    <property type="entry name" value="beta-beta-alpha zinc fingers"/>
    <property type="match status" value="3"/>
</dbReference>
<dbReference type="ExpressionAtlas" id="A0A096N0J3">
    <property type="expression patterns" value="baseline"/>
</dbReference>
<keyword evidence="15 28" id="KW-0863">Zinc-finger</keyword>
<evidence type="ECO:0000256" key="5">
    <source>
        <dbReference type="ARBA" id="ARBA00006991"/>
    </source>
</evidence>
<evidence type="ECO:0000256" key="13">
    <source>
        <dbReference type="ARBA" id="ARBA00022723"/>
    </source>
</evidence>
<dbReference type="GO" id="GO:0048680">
    <property type="term" value="P:positive regulation of axon regeneration"/>
    <property type="evidence" value="ECO:0007669"/>
    <property type="project" value="TreeGrafter"/>
</dbReference>
<dbReference type="Pfam" id="PF01110">
    <property type="entry name" value="CNTF"/>
    <property type="match status" value="1"/>
</dbReference>
<evidence type="ECO:0000256" key="29">
    <source>
        <dbReference type="SAM" id="MobiDB-lite"/>
    </source>
</evidence>
<dbReference type="GO" id="GO:0048143">
    <property type="term" value="P:astrocyte activation"/>
    <property type="evidence" value="ECO:0007669"/>
    <property type="project" value="TreeGrafter"/>
</dbReference>
<keyword evidence="10" id="KW-0963">Cytoplasm</keyword>
<evidence type="ECO:0000256" key="25">
    <source>
        <dbReference type="ARBA" id="ARBA00071305"/>
    </source>
</evidence>
<accession>A0A096N0J3</accession>
<proteinExistence type="inferred from homology"/>
<evidence type="ECO:0000256" key="20">
    <source>
        <dbReference type="ARBA" id="ARBA00023030"/>
    </source>
</evidence>
<feature type="compositionally biased region" description="Polar residues" evidence="29">
    <location>
        <begin position="94"/>
        <end position="104"/>
    </location>
</feature>
<evidence type="ECO:0000256" key="26">
    <source>
        <dbReference type="ARBA" id="ARBA00077489"/>
    </source>
</evidence>
<dbReference type="GO" id="GO:0005127">
    <property type="term" value="F:ciliary neurotrophic factor receptor binding"/>
    <property type="evidence" value="ECO:0007669"/>
    <property type="project" value="InterPro"/>
</dbReference>
<evidence type="ECO:0000256" key="3">
    <source>
        <dbReference type="ARBA" id="ARBA00004496"/>
    </source>
</evidence>
<dbReference type="Gene3D" id="3.30.160.60">
    <property type="entry name" value="Classic Zinc Finger"/>
    <property type="match status" value="4"/>
</dbReference>
<dbReference type="HOGENOM" id="CLU_034557_0_0_1"/>
<feature type="compositionally biased region" description="Basic residues" evidence="29">
    <location>
        <begin position="69"/>
        <end position="82"/>
    </location>
</feature>